<dbReference type="PROSITE" id="PS51886">
    <property type="entry name" value="TLDC"/>
    <property type="match status" value="1"/>
</dbReference>
<keyword evidence="3" id="KW-0496">Mitochondrion</keyword>
<evidence type="ECO:0000313" key="6">
    <source>
        <dbReference type="EMBL" id="KAG8226046.1"/>
    </source>
</evidence>
<comment type="subcellular location">
    <subcellularLocation>
        <location evidence="1">Mitochondrion</location>
    </subcellularLocation>
</comment>
<dbReference type="GO" id="GO:0005739">
    <property type="term" value="C:mitochondrion"/>
    <property type="evidence" value="ECO:0007669"/>
    <property type="project" value="UniProtKB-SubCell"/>
</dbReference>
<proteinExistence type="inferred from homology"/>
<dbReference type="GO" id="GO:0006979">
    <property type="term" value="P:response to oxidative stress"/>
    <property type="evidence" value="ECO:0007669"/>
    <property type="project" value="TreeGrafter"/>
</dbReference>
<dbReference type="Pfam" id="PF07534">
    <property type="entry name" value="TLD"/>
    <property type="match status" value="1"/>
</dbReference>
<reference evidence="6" key="1">
    <citation type="submission" date="2013-04" db="EMBL/GenBank/DDBJ databases">
        <authorList>
            <person name="Qu J."/>
            <person name="Murali S.C."/>
            <person name="Bandaranaike D."/>
            <person name="Bellair M."/>
            <person name="Blankenburg K."/>
            <person name="Chao H."/>
            <person name="Dinh H."/>
            <person name="Doddapaneni H."/>
            <person name="Downs B."/>
            <person name="Dugan-Rocha S."/>
            <person name="Elkadiri S."/>
            <person name="Gnanaolivu R.D."/>
            <person name="Hernandez B."/>
            <person name="Javaid M."/>
            <person name="Jayaseelan J.C."/>
            <person name="Lee S."/>
            <person name="Li M."/>
            <person name="Ming W."/>
            <person name="Munidasa M."/>
            <person name="Muniz J."/>
            <person name="Nguyen L."/>
            <person name="Ongeri F."/>
            <person name="Osuji N."/>
            <person name="Pu L.-L."/>
            <person name="Puazo M."/>
            <person name="Qu C."/>
            <person name="Quiroz J."/>
            <person name="Raj R."/>
            <person name="Weissenberger G."/>
            <person name="Xin Y."/>
            <person name="Zou X."/>
            <person name="Han Y."/>
            <person name="Richards S."/>
            <person name="Worley K."/>
            <person name="Muzny D."/>
            <person name="Gibbs R."/>
        </authorList>
    </citation>
    <scope>NUCLEOTIDE SEQUENCE</scope>
    <source>
        <strain evidence="6">Sampled in the wild</strain>
    </source>
</reference>
<dbReference type="AlphaFoldDB" id="A0A8K0K1A6"/>
<dbReference type="PANTHER" id="PTHR23354:SF62">
    <property type="entry name" value="MUSTARD, ISOFORM V"/>
    <property type="match status" value="1"/>
</dbReference>
<evidence type="ECO:0000256" key="4">
    <source>
        <dbReference type="ARBA" id="ARBA00040604"/>
    </source>
</evidence>
<sequence length="205" mass="22692">MSMSEELRRALYAASSAASLESSASSEVFLPELAGTTEILSEEHRRKLCRHLPARAEGYAWSLAFSTSQHGFSLNSMYRKMARVESPILLVVQDTENNVFGALTSCALKVSDHFYGTGESFLFKFDQDSQGGMICTVYNWTGDNIYFIKGNNESLAIGAGDGKFGLWLDGDLYQGRTQPCETYGNEALVPSEDFVIKTLECWAFV</sequence>
<comment type="similarity">
    <text evidence="2">Belongs to the OXR1 family.</text>
</comment>
<gene>
    <name evidence="6" type="ORF">J437_LFUL005407</name>
</gene>
<evidence type="ECO:0000256" key="2">
    <source>
        <dbReference type="ARBA" id="ARBA00009540"/>
    </source>
</evidence>
<accession>A0A8K0K1A6</accession>
<dbReference type="GO" id="GO:0005634">
    <property type="term" value="C:nucleus"/>
    <property type="evidence" value="ECO:0007669"/>
    <property type="project" value="TreeGrafter"/>
</dbReference>
<comment type="caution">
    <text evidence="6">The sequence shown here is derived from an EMBL/GenBank/DDBJ whole genome shotgun (WGS) entry which is preliminary data.</text>
</comment>
<dbReference type="PANTHER" id="PTHR23354">
    <property type="entry name" value="NUCLEOLAR PROTEIN 7/ESTROGEN RECEPTOR COACTIVATOR-RELATED"/>
    <property type="match status" value="1"/>
</dbReference>
<dbReference type="InterPro" id="IPR006571">
    <property type="entry name" value="TLDc_dom"/>
</dbReference>
<dbReference type="EMBL" id="KZ308265">
    <property type="protein sequence ID" value="KAG8226046.1"/>
    <property type="molecule type" value="Genomic_DNA"/>
</dbReference>
<keyword evidence="7" id="KW-1185">Reference proteome</keyword>
<evidence type="ECO:0000313" key="7">
    <source>
        <dbReference type="Proteomes" id="UP000792457"/>
    </source>
</evidence>
<reference evidence="6" key="2">
    <citation type="submission" date="2017-10" db="EMBL/GenBank/DDBJ databases">
        <title>Ladona fulva Genome sequencing and assembly.</title>
        <authorList>
            <person name="Murali S."/>
            <person name="Richards S."/>
            <person name="Bandaranaike D."/>
            <person name="Bellair M."/>
            <person name="Blankenburg K."/>
            <person name="Chao H."/>
            <person name="Dinh H."/>
            <person name="Doddapaneni H."/>
            <person name="Dugan-Rocha S."/>
            <person name="Elkadiri S."/>
            <person name="Gnanaolivu R."/>
            <person name="Hernandez B."/>
            <person name="Skinner E."/>
            <person name="Javaid M."/>
            <person name="Lee S."/>
            <person name="Li M."/>
            <person name="Ming W."/>
            <person name="Munidasa M."/>
            <person name="Muniz J."/>
            <person name="Nguyen L."/>
            <person name="Hughes D."/>
            <person name="Osuji N."/>
            <person name="Pu L.-L."/>
            <person name="Puazo M."/>
            <person name="Qu C."/>
            <person name="Quiroz J."/>
            <person name="Raj R."/>
            <person name="Weissenberger G."/>
            <person name="Xin Y."/>
            <person name="Zou X."/>
            <person name="Han Y."/>
            <person name="Worley K."/>
            <person name="Muzny D."/>
            <person name="Gibbs R."/>
        </authorList>
    </citation>
    <scope>NUCLEOTIDE SEQUENCE</scope>
    <source>
        <strain evidence="6">Sampled in the wild</strain>
    </source>
</reference>
<feature type="domain" description="TLDc" evidence="5">
    <location>
        <begin position="38"/>
        <end position="205"/>
    </location>
</feature>
<protein>
    <recommendedName>
        <fullName evidence="4">Oxidation resistance protein 1</fullName>
    </recommendedName>
</protein>
<dbReference type="Proteomes" id="UP000792457">
    <property type="component" value="Unassembled WGS sequence"/>
</dbReference>
<dbReference type="SMART" id="SM00584">
    <property type="entry name" value="TLDc"/>
    <property type="match status" value="1"/>
</dbReference>
<dbReference type="OrthoDB" id="26679at2759"/>
<evidence type="ECO:0000256" key="1">
    <source>
        <dbReference type="ARBA" id="ARBA00004173"/>
    </source>
</evidence>
<organism evidence="6 7">
    <name type="scientific">Ladona fulva</name>
    <name type="common">Scarce chaser dragonfly</name>
    <name type="synonym">Libellula fulva</name>
    <dbReference type="NCBI Taxonomy" id="123851"/>
    <lineage>
        <taxon>Eukaryota</taxon>
        <taxon>Metazoa</taxon>
        <taxon>Ecdysozoa</taxon>
        <taxon>Arthropoda</taxon>
        <taxon>Hexapoda</taxon>
        <taxon>Insecta</taxon>
        <taxon>Pterygota</taxon>
        <taxon>Palaeoptera</taxon>
        <taxon>Odonata</taxon>
        <taxon>Epiprocta</taxon>
        <taxon>Anisoptera</taxon>
        <taxon>Libelluloidea</taxon>
        <taxon>Libellulidae</taxon>
        <taxon>Ladona</taxon>
    </lineage>
</organism>
<evidence type="ECO:0000259" key="5">
    <source>
        <dbReference type="PROSITE" id="PS51886"/>
    </source>
</evidence>
<evidence type="ECO:0000256" key="3">
    <source>
        <dbReference type="ARBA" id="ARBA00023128"/>
    </source>
</evidence>
<name>A0A8K0K1A6_LADFU</name>